<reference evidence="3" key="1">
    <citation type="submission" date="2010-08" db="EMBL/GenBank/DDBJ databases">
        <authorList>
            <consortium name="Caenorhabditis japonica Sequencing Consortium"/>
            <person name="Wilson R.K."/>
        </authorList>
    </citation>
    <scope>NUCLEOTIDE SEQUENCE [LARGE SCALE GENOMIC DNA]</scope>
    <source>
        <strain evidence="3">DF5081</strain>
    </source>
</reference>
<dbReference type="Proteomes" id="UP000005237">
    <property type="component" value="Unassembled WGS sequence"/>
</dbReference>
<reference evidence="2" key="2">
    <citation type="submission" date="2022-06" db="UniProtKB">
        <authorList>
            <consortium name="EnsemblMetazoa"/>
        </authorList>
    </citation>
    <scope>IDENTIFICATION</scope>
    <source>
        <strain evidence="2">DF5081</strain>
    </source>
</reference>
<keyword evidence="3" id="KW-1185">Reference proteome</keyword>
<dbReference type="EnsemblMetazoa" id="CJA42029.1">
    <property type="protein sequence ID" value="CJA42029.1"/>
    <property type="gene ID" value="WBGene00217877"/>
</dbReference>
<evidence type="ECO:0000313" key="3">
    <source>
        <dbReference type="Proteomes" id="UP000005237"/>
    </source>
</evidence>
<sequence>MTFCEENIRILNFLVTKVSNVDNPLLNMREVLREFRVETNSKRSLERLEERFAKIVAPKIFKIDELDFETKLKLIFATHTPLTKDCREILTYAAEVLEVDHRGIITKYVGRNGFELDVNKKSDQPRPPEWHDQKKTKVKKKSLDLQMLEFFAEKAKESLGRPVDMFLVWCDFKTATGIEKEAQELHDRFRFKLAPKMYKSKKIDVNTRIMMVSAAQTTVSTRFMNKMKLQTKAQ</sequence>
<evidence type="ECO:0000313" key="2">
    <source>
        <dbReference type="EnsemblMetazoa" id="CJA42029.1"/>
    </source>
</evidence>
<proteinExistence type="predicted"/>
<dbReference type="InterPro" id="IPR053315">
    <property type="entry name" value="Peptidase_C14A"/>
</dbReference>
<dbReference type="Pfam" id="PF04435">
    <property type="entry name" value="SPK"/>
    <property type="match status" value="2"/>
</dbReference>
<organism evidence="2 3">
    <name type="scientific">Caenorhabditis japonica</name>
    <dbReference type="NCBI Taxonomy" id="281687"/>
    <lineage>
        <taxon>Eukaryota</taxon>
        <taxon>Metazoa</taxon>
        <taxon>Ecdysozoa</taxon>
        <taxon>Nematoda</taxon>
        <taxon>Chromadorea</taxon>
        <taxon>Rhabditida</taxon>
        <taxon>Rhabditina</taxon>
        <taxon>Rhabditomorpha</taxon>
        <taxon>Rhabditoidea</taxon>
        <taxon>Rhabditidae</taxon>
        <taxon>Peloderinae</taxon>
        <taxon>Caenorhabditis</taxon>
    </lineage>
</organism>
<feature type="domain" description="SPK" evidence="1">
    <location>
        <begin position="6"/>
        <end position="118"/>
    </location>
</feature>
<name>A0A8R1IRZ6_CAEJA</name>
<protein>
    <submittedName>
        <fullName evidence="2">SPK domain-containing protein</fullName>
    </submittedName>
</protein>
<dbReference type="PANTHER" id="PTHR23362">
    <property type="entry name" value="L-PLASTIN-RELATED"/>
    <property type="match status" value="1"/>
</dbReference>
<accession>A0A8R1IRZ6</accession>
<evidence type="ECO:0000259" key="1">
    <source>
        <dbReference type="SMART" id="SM00583"/>
    </source>
</evidence>
<dbReference type="AlphaFoldDB" id="A0A8R1IRZ6"/>
<dbReference type="InterPro" id="IPR006570">
    <property type="entry name" value="SPK_dom"/>
</dbReference>
<dbReference type="SMART" id="SM00583">
    <property type="entry name" value="SPK"/>
    <property type="match status" value="1"/>
</dbReference>